<dbReference type="Proteomes" id="UP000184212">
    <property type="component" value="Unassembled WGS sequence"/>
</dbReference>
<sequence>MLNELLVKNTNNGDRMLNAFLVKDTNNGDIKTLNPRKPNPSRQSPHPLPQDHDAAFSAPGTNTSQE</sequence>
<proteinExistence type="predicted"/>
<organism evidence="2 3">
    <name type="scientific">Chryseolinea serpens</name>
    <dbReference type="NCBI Taxonomy" id="947013"/>
    <lineage>
        <taxon>Bacteria</taxon>
        <taxon>Pseudomonadati</taxon>
        <taxon>Bacteroidota</taxon>
        <taxon>Cytophagia</taxon>
        <taxon>Cytophagales</taxon>
        <taxon>Fulvivirgaceae</taxon>
        <taxon>Chryseolinea</taxon>
    </lineage>
</organism>
<accession>A0A1M5LHK4</accession>
<evidence type="ECO:0000256" key="1">
    <source>
        <dbReference type="SAM" id="MobiDB-lite"/>
    </source>
</evidence>
<evidence type="ECO:0000313" key="2">
    <source>
        <dbReference type="EMBL" id="SHG64521.1"/>
    </source>
</evidence>
<gene>
    <name evidence="2" type="ORF">SAMN04488109_1216</name>
</gene>
<dbReference type="AlphaFoldDB" id="A0A1M5LHK4"/>
<protein>
    <submittedName>
        <fullName evidence="2">Uncharacterized protein</fullName>
    </submittedName>
</protein>
<feature type="region of interest" description="Disordered" evidence="1">
    <location>
        <begin position="25"/>
        <end position="66"/>
    </location>
</feature>
<reference evidence="2 3" key="1">
    <citation type="submission" date="2016-11" db="EMBL/GenBank/DDBJ databases">
        <authorList>
            <person name="Jaros S."/>
            <person name="Januszkiewicz K."/>
            <person name="Wedrychowicz H."/>
        </authorList>
    </citation>
    <scope>NUCLEOTIDE SEQUENCE [LARGE SCALE GENOMIC DNA]</scope>
    <source>
        <strain evidence="2 3">DSM 24574</strain>
    </source>
</reference>
<name>A0A1M5LHK4_9BACT</name>
<dbReference type="EMBL" id="FQWQ01000001">
    <property type="protein sequence ID" value="SHG64521.1"/>
    <property type="molecule type" value="Genomic_DNA"/>
</dbReference>
<keyword evidence="3" id="KW-1185">Reference proteome</keyword>
<evidence type="ECO:0000313" key="3">
    <source>
        <dbReference type="Proteomes" id="UP000184212"/>
    </source>
</evidence>